<dbReference type="InterPro" id="IPR010753">
    <property type="entry name" value="DUF1330"/>
</dbReference>
<evidence type="ECO:0000256" key="1">
    <source>
        <dbReference type="SAM" id="MobiDB-lite"/>
    </source>
</evidence>
<dbReference type="PANTHER" id="PTHR41521">
    <property type="match status" value="1"/>
</dbReference>
<name>A0A4Z0FPR7_9ACTN</name>
<accession>A0A4Z0FPR7</accession>
<dbReference type="PANTHER" id="PTHR41521:SF4">
    <property type="entry name" value="BLR0684 PROTEIN"/>
    <property type="match status" value="1"/>
</dbReference>
<evidence type="ECO:0000313" key="4">
    <source>
        <dbReference type="Proteomes" id="UP000297948"/>
    </source>
</evidence>
<dbReference type="Proteomes" id="UP000297948">
    <property type="component" value="Unassembled WGS sequence"/>
</dbReference>
<feature type="domain" description="DUF1330" evidence="2">
    <location>
        <begin position="43"/>
        <end position="136"/>
    </location>
</feature>
<evidence type="ECO:0000259" key="2">
    <source>
        <dbReference type="Pfam" id="PF07045"/>
    </source>
</evidence>
<sequence>MADLPPGAHPRRDRGLRPPGPLRDHPPHHHAPDRRREDLTVMSAYVIAEAELTGDPRVVADYSAKLVSTIEPHGGRYLVRGAPWQVLEGESKAFTGVIEFPTPQAARRWYESPAYQEILPLRARNTRGTIMIFEGVSAP</sequence>
<protein>
    <submittedName>
        <fullName evidence="3">DUF1330 domain-containing protein</fullName>
    </submittedName>
</protein>
<dbReference type="AlphaFoldDB" id="A0A4Z0FPR7"/>
<dbReference type="Pfam" id="PF07045">
    <property type="entry name" value="DUF1330"/>
    <property type="match status" value="1"/>
</dbReference>
<evidence type="ECO:0000313" key="3">
    <source>
        <dbReference type="EMBL" id="TGA83274.1"/>
    </source>
</evidence>
<dbReference type="Gene3D" id="3.30.70.100">
    <property type="match status" value="1"/>
</dbReference>
<dbReference type="SUPFAM" id="SSF54909">
    <property type="entry name" value="Dimeric alpha+beta barrel"/>
    <property type="match status" value="1"/>
</dbReference>
<proteinExistence type="predicted"/>
<feature type="region of interest" description="Disordered" evidence="1">
    <location>
        <begin position="1"/>
        <end position="37"/>
    </location>
</feature>
<dbReference type="OrthoDB" id="9806380at2"/>
<organism evidence="3 4">
    <name type="scientific">Streptomyces palmae</name>
    <dbReference type="NCBI Taxonomy" id="1701085"/>
    <lineage>
        <taxon>Bacteria</taxon>
        <taxon>Bacillati</taxon>
        <taxon>Actinomycetota</taxon>
        <taxon>Actinomycetes</taxon>
        <taxon>Kitasatosporales</taxon>
        <taxon>Streptomycetaceae</taxon>
        <taxon>Streptomyces</taxon>
    </lineage>
</organism>
<gene>
    <name evidence="3" type="ORF">E4099_32270</name>
</gene>
<reference evidence="3 4" key="1">
    <citation type="submission" date="2019-03" db="EMBL/GenBank/DDBJ databases">
        <authorList>
            <person name="Gonzalez-Pimentel J.L."/>
        </authorList>
    </citation>
    <scope>NUCLEOTIDE SEQUENCE [LARGE SCALE GENOMIC DNA]</scope>
    <source>
        <strain evidence="3 4">JCM 31289</strain>
    </source>
</reference>
<dbReference type="InterPro" id="IPR011008">
    <property type="entry name" value="Dimeric_a/b-barrel"/>
</dbReference>
<dbReference type="EMBL" id="SRID01000715">
    <property type="protein sequence ID" value="TGA83274.1"/>
    <property type="molecule type" value="Genomic_DNA"/>
</dbReference>
<comment type="caution">
    <text evidence="3">The sequence shown here is derived from an EMBL/GenBank/DDBJ whole genome shotgun (WGS) entry which is preliminary data.</text>
</comment>
<keyword evidence="4" id="KW-1185">Reference proteome</keyword>